<keyword evidence="6 9" id="KW-0472">Membrane</keyword>
<dbReference type="PANTHER" id="PTHR37820:SF1">
    <property type="entry name" value="CELL DIVISION PROTEIN FTSQ"/>
    <property type="match status" value="1"/>
</dbReference>
<dbReference type="Pfam" id="PF08478">
    <property type="entry name" value="POTRA_1"/>
    <property type="match status" value="1"/>
</dbReference>
<protein>
    <submittedName>
        <fullName evidence="11">Cell division protein FtsQ</fullName>
    </submittedName>
</protein>
<name>A0A495XRQ5_9MICO</name>
<evidence type="ECO:0000313" key="11">
    <source>
        <dbReference type="EMBL" id="RKT77180.1"/>
    </source>
</evidence>
<evidence type="ECO:0000259" key="10">
    <source>
        <dbReference type="PROSITE" id="PS51779"/>
    </source>
</evidence>
<evidence type="ECO:0000256" key="4">
    <source>
        <dbReference type="ARBA" id="ARBA00022692"/>
    </source>
</evidence>
<comment type="caution">
    <text evidence="11">The sequence shown here is derived from an EMBL/GenBank/DDBJ whole genome shotgun (WGS) entry which is preliminary data.</text>
</comment>
<dbReference type="PROSITE" id="PS51779">
    <property type="entry name" value="POTRA"/>
    <property type="match status" value="1"/>
</dbReference>
<sequence>MMLTRSRRTDRARTGGSGGTGATGGTGFGSARSRFERRALAARRRPRLLAGIGVGLLLLVGLLAWAGWYSPLLTADLVEVTGVSGSQAAQVRRLADVPLGGPLLRVDTDAAVTRVESDRQWKDVTVERALPHTVRIDVTPREPALAVRTASGEVQVVDREGVVLRTADTPPKGIPLVTSGAQQVTPEGVTAARQALSSLDAGLQKEVSGVSVSAADQVTFSLTVKGTKRTVVWGGPGEAATKARLVAILVKESTGTIDVSVPSSPVTR</sequence>
<accession>A0A495XRQ5</accession>
<feature type="region of interest" description="Disordered" evidence="8">
    <location>
        <begin position="1"/>
        <end position="30"/>
    </location>
</feature>
<dbReference type="InterPro" id="IPR050487">
    <property type="entry name" value="FtsQ_DivIB"/>
</dbReference>
<dbReference type="InterPro" id="IPR013685">
    <property type="entry name" value="POTRA_FtsQ_type"/>
</dbReference>
<proteinExistence type="predicted"/>
<evidence type="ECO:0000256" key="5">
    <source>
        <dbReference type="ARBA" id="ARBA00022989"/>
    </source>
</evidence>
<dbReference type="Proteomes" id="UP000278440">
    <property type="component" value="Unassembled WGS sequence"/>
</dbReference>
<evidence type="ECO:0000256" key="8">
    <source>
        <dbReference type="SAM" id="MobiDB-lite"/>
    </source>
</evidence>
<dbReference type="GO" id="GO:0051301">
    <property type="term" value="P:cell division"/>
    <property type="evidence" value="ECO:0007669"/>
    <property type="project" value="UniProtKB-KW"/>
</dbReference>
<evidence type="ECO:0000256" key="3">
    <source>
        <dbReference type="ARBA" id="ARBA00022618"/>
    </source>
</evidence>
<evidence type="ECO:0000313" key="12">
    <source>
        <dbReference type="Proteomes" id="UP000278440"/>
    </source>
</evidence>
<evidence type="ECO:0000256" key="6">
    <source>
        <dbReference type="ARBA" id="ARBA00023136"/>
    </source>
</evidence>
<keyword evidence="2" id="KW-1003">Cell membrane</keyword>
<keyword evidence="12" id="KW-1185">Reference proteome</keyword>
<evidence type="ECO:0000256" key="9">
    <source>
        <dbReference type="SAM" id="Phobius"/>
    </source>
</evidence>
<dbReference type="Gene3D" id="3.10.20.310">
    <property type="entry name" value="membrane protein fhac"/>
    <property type="match status" value="1"/>
</dbReference>
<keyword evidence="5 9" id="KW-1133">Transmembrane helix</keyword>
<comment type="subcellular location">
    <subcellularLocation>
        <location evidence="1">Membrane</location>
    </subcellularLocation>
</comment>
<dbReference type="RefSeq" id="WP_121030890.1">
    <property type="nucleotide sequence ID" value="NZ_RBXT01000001.1"/>
</dbReference>
<dbReference type="GO" id="GO:0005886">
    <property type="term" value="C:plasma membrane"/>
    <property type="evidence" value="ECO:0007669"/>
    <property type="project" value="TreeGrafter"/>
</dbReference>
<dbReference type="OrthoDB" id="9790760at2"/>
<dbReference type="InterPro" id="IPR034746">
    <property type="entry name" value="POTRA"/>
</dbReference>
<gene>
    <name evidence="11" type="ORF">DFJ68_0596</name>
</gene>
<keyword evidence="4 9" id="KW-0812">Transmembrane</keyword>
<feature type="compositionally biased region" description="Gly residues" evidence="8">
    <location>
        <begin position="15"/>
        <end position="28"/>
    </location>
</feature>
<keyword evidence="7" id="KW-0131">Cell cycle</keyword>
<evidence type="ECO:0000256" key="7">
    <source>
        <dbReference type="ARBA" id="ARBA00023306"/>
    </source>
</evidence>
<dbReference type="EMBL" id="RBXT01000001">
    <property type="protein sequence ID" value="RKT77180.1"/>
    <property type="molecule type" value="Genomic_DNA"/>
</dbReference>
<evidence type="ECO:0000256" key="2">
    <source>
        <dbReference type="ARBA" id="ARBA00022475"/>
    </source>
</evidence>
<feature type="domain" description="POTRA" evidence="10">
    <location>
        <begin position="73"/>
        <end position="141"/>
    </location>
</feature>
<evidence type="ECO:0000256" key="1">
    <source>
        <dbReference type="ARBA" id="ARBA00004370"/>
    </source>
</evidence>
<dbReference type="PANTHER" id="PTHR37820">
    <property type="entry name" value="CELL DIVISION PROTEIN DIVIB"/>
    <property type="match status" value="1"/>
</dbReference>
<organism evidence="11 12">
    <name type="scientific">Terracoccus luteus</name>
    <dbReference type="NCBI Taxonomy" id="53356"/>
    <lineage>
        <taxon>Bacteria</taxon>
        <taxon>Bacillati</taxon>
        <taxon>Actinomycetota</taxon>
        <taxon>Actinomycetes</taxon>
        <taxon>Micrococcales</taxon>
        <taxon>Intrasporangiaceae</taxon>
        <taxon>Terracoccus</taxon>
    </lineage>
</organism>
<dbReference type="AlphaFoldDB" id="A0A495XRQ5"/>
<dbReference type="Pfam" id="PF03799">
    <property type="entry name" value="FtsQ_DivIB_C"/>
    <property type="match status" value="1"/>
</dbReference>
<keyword evidence="3 11" id="KW-0132">Cell division</keyword>
<dbReference type="InterPro" id="IPR005548">
    <property type="entry name" value="Cell_div_FtsQ/DivIB_C"/>
</dbReference>
<reference evidence="11 12" key="1">
    <citation type="submission" date="2018-10" db="EMBL/GenBank/DDBJ databases">
        <title>Sequencing the genomes of 1000 actinobacteria strains.</title>
        <authorList>
            <person name="Klenk H.-P."/>
        </authorList>
    </citation>
    <scope>NUCLEOTIDE SEQUENCE [LARGE SCALE GENOMIC DNA]</scope>
    <source>
        <strain evidence="11 12">DSM 44267</strain>
    </source>
</reference>
<feature type="transmembrane region" description="Helical" evidence="9">
    <location>
        <begin position="48"/>
        <end position="68"/>
    </location>
</feature>